<feature type="compositionally biased region" description="Polar residues" evidence="2">
    <location>
        <begin position="28"/>
        <end position="46"/>
    </location>
</feature>
<gene>
    <name evidence="3" type="ORF">FPCIR_12930</name>
</gene>
<dbReference type="OrthoDB" id="5099850at2759"/>
<dbReference type="Proteomes" id="UP000546213">
    <property type="component" value="Unassembled WGS sequence"/>
</dbReference>
<evidence type="ECO:0000313" key="3">
    <source>
        <dbReference type="EMBL" id="KAF5575879.1"/>
    </source>
</evidence>
<accession>A0A8H5KKD9</accession>
<sequence>MAPPHHQNNRNNRDYRNRSRSPSRTSRAQTGGSQNEDVTAAQQTVDQAMERQRQAQRGVAEAMKWQREVQREVDEALERQRQVRREAVEALERQREVQREVYRLEHRANGQNRSHRRPSVASNRNTSSSHRAERPTGITKPQQSSSAGQGVTMNLVHEAERRDFVTTRHGPGGVSVVNKSLSTGEQKRSYHFPPYLTGSMEGATHDMDELKAVGEHVQRVNGCDGVSFHVEPRIKDAKRFLDNADVVTRVTSSSGRTKGQVEALGEPSRVTEISRQPGSECAFCESKTHTLRHCLDASGHREISGCILCNKNNHFVDKCRQFRDMSLKQQVEPLVFERANMPRIKVSEDFPEWYELLEEGIASGDIDANAPMKGFPWSGSFCSDLGWEDHGDKVKALQQEFDESGFDMSILPVDPNAASLSAVRDYYSERPQAFIASVLR</sequence>
<evidence type="ECO:0000256" key="1">
    <source>
        <dbReference type="SAM" id="Coils"/>
    </source>
</evidence>
<feature type="region of interest" description="Disordered" evidence="2">
    <location>
        <begin position="102"/>
        <end position="150"/>
    </location>
</feature>
<organism evidence="3 4">
    <name type="scientific">Fusarium pseudocircinatum</name>
    <dbReference type="NCBI Taxonomy" id="56676"/>
    <lineage>
        <taxon>Eukaryota</taxon>
        <taxon>Fungi</taxon>
        <taxon>Dikarya</taxon>
        <taxon>Ascomycota</taxon>
        <taxon>Pezizomycotina</taxon>
        <taxon>Sordariomycetes</taxon>
        <taxon>Hypocreomycetidae</taxon>
        <taxon>Hypocreales</taxon>
        <taxon>Nectriaceae</taxon>
        <taxon>Fusarium</taxon>
        <taxon>Fusarium fujikuroi species complex</taxon>
    </lineage>
</organism>
<evidence type="ECO:0000256" key="2">
    <source>
        <dbReference type="SAM" id="MobiDB-lite"/>
    </source>
</evidence>
<proteinExistence type="predicted"/>
<comment type="caution">
    <text evidence="3">The sequence shown here is derived from an EMBL/GenBank/DDBJ whole genome shotgun (WGS) entry which is preliminary data.</text>
</comment>
<dbReference type="EMBL" id="JAAOAS010000453">
    <property type="protein sequence ID" value="KAF5575879.1"/>
    <property type="molecule type" value="Genomic_DNA"/>
</dbReference>
<evidence type="ECO:0000313" key="4">
    <source>
        <dbReference type="Proteomes" id="UP000546213"/>
    </source>
</evidence>
<dbReference type="AlphaFoldDB" id="A0A8H5KKD9"/>
<feature type="compositionally biased region" description="Polar residues" evidence="2">
    <location>
        <begin position="139"/>
        <end position="150"/>
    </location>
</feature>
<feature type="coiled-coil region" evidence="1">
    <location>
        <begin position="66"/>
        <end position="100"/>
    </location>
</feature>
<keyword evidence="4" id="KW-1185">Reference proteome</keyword>
<protein>
    <submittedName>
        <fullName evidence="3">Uncharacterized protein</fullName>
    </submittedName>
</protein>
<feature type="region of interest" description="Disordered" evidence="2">
    <location>
        <begin position="1"/>
        <end position="56"/>
    </location>
</feature>
<keyword evidence="1" id="KW-0175">Coiled coil</keyword>
<feature type="compositionally biased region" description="Polar residues" evidence="2">
    <location>
        <begin position="120"/>
        <end position="129"/>
    </location>
</feature>
<reference evidence="3 4" key="1">
    <citation type="submission" date="2020-05" db="EMBL/GenBank/DDBJ databases">
        <title>Identification and distribution of gene clusters putatively required for synthesis of sphingolipid metabolism inhibitors in phylogenetically diverse species of the filamentous fungus Fusarium.</title>
        <authorList>
            <person name="Kim H.-S."/>
            <person name="Busman M."/>
            <person name="Brown D.W."/>
            <person name="Divon H."/>
            <person name="Uhlig S."/>
            <person name="Proctor R.H."/>
        </authorList>
    </citation>
    <scope>NUCLEOTIDE SEQUENCE [LARGE SCALE GENOMIC DNA]</scope>
    <source>
        <strain evidence="3 4">NRRL 36939</strain>
    </source>
</reference>
<name>A0A8H5KKD9_9HYPO</name>